<dbReference type="RefSeq" id="WP_170030845.1">
    <property type="nucleotide sequence ID" value="NZ_JABDTL010000001.1"/>
</dbReference>
<proteinExistence type="predicted"/>
<protein>
    <submittedName>
        <fullName evidence="3">dTDP-glucose pyrophosphorylase</fullName>
    </submittedName>
</protein>
<comment type="caution">
    <text evidence="3">The sequence shown here is derived from an EMBL/GenBank/DDBJ whole genome shotgun (WGS) entry which is preliminary data.</text>
</comment>
<evidence type="ECO:0000259" key="2">
    <source>
        <dbReference type="Pfam" id="PF01636"/>
    </source>
</evidence>
<feature type="domain" description="Nucleotidyl transferase" evidence="1">
    <location>
        <begin position="20"/>
        <end position="231"/>
    </location>
</feature>
<dbReference type="Gene3D" id="3.90.550.10">
    <property type="entry name" value="Spore Coat Polysaccharide Biosynthesis Protein SpsA, Chain A"/>
    <property type="match status" value="1"/>
</dbReference>
<organism evidence="3 4">
    <name type="scientific">Longimicrobium terrae</name>
    <dbReference type="NCBI Taxonomy" id="1639882"/>
    <lineage>
        <taxon>Bacteria</taxon>
        <taxon>Pseudomonadati</taxon>
        <taxon>Gemmatimonadota</taxon>
        <taxon>Longimicrobiia</taxon>
        <taxon>Longimicrobiales</taxon>
        <taxon>Longimicrobiaceae</taxon>
        <taxon>Longimicrobium</taxon>
    </lineage>
</organism>
<dbReference type="Pfam" id="PF01636">
    <property type="entry name" value="APH"/>
    <property type="match status" value="1"/>
</dbReference>
<evidence type="ECO:0000259" key="1">
    <source>
        <dbReference type="Pfam" id="PF00483"/>
    </source>
</evidence>
<dbReference type="InterPro" id="IPR002575">
    <property type="entry name" value="Aminoglycoside_PTrfase"/>
</dbReference>
<dbReference type="AlphaFoldDB" id="A0A841GMS8"/>
<dbReference type="Gene3D" id="3.90.1200.10">
    <property type="match status" value="1"/>
</dbReference>
<dbReference type="InterPro" id="IPR011009">
    <property type="entry name" value="Kinase-like_dom_sf"/>
</dbReference>
<sequence>MNPTETTLILCGGPPNPTNLPLGAGQSNAMVPVNGKPVIGWILDELLFKGIRRATVVVREENTQLRGFVERVYRERMELRIATVRDSGSIVRSMQAGLEGETEPGLVRVVLGDTLIRDSFTGDRDFVYTAEVEDSRRWCVAVTGAVGEVVRLIDKQELDEPPFQALAGYYHLRDGALLRAAVDESVLAGDTELSDVLRRYMAVHPLQAQQAREWFDFGHIDNLVGARRRLLQPRYFNALTINPVLNTITKVSQHTKKLEEELAWFQLLPEELKVLTPRVLATRDAEGNVSVSQEYYGYPTLAELYVYGDLPREIWSSVMRKVLLIHQEFRRHPGELEPEHVHAMYGAKTWDRLDALRGQDPAWQEMLDAPVITYQGRELRNVDVLRDAINRGAERLAGSAPISIIHGDYCFSNILFDVNNQIVRLIDPRGSFGKSGIYGDARYDIAKLRHSLSGLYDFVMADMFDVRREADGSWTSQVYADARLRSLAGDFDRMVAALGYDVNEIRFIEGLLFVSMVPYHHGHPRRQQLLYLTGLTLLNDVL</sequence>
<dbReference type="InterPro" id="IPR005835">
    <property type="entry name" value="NTP_transferase_dom"/>
</dbReference>
<name>A0A841GMS8_9BACT</name>
<accession>A0A841GMS8</accession>
<dbReference type="InterPro" id="IPR029044">
    <property type="entry name" value="Nucleotide-diphossugar_trans"/>
</dbReference>
<dbReference type="SUPFAM" id="SSF56112">
    <property type="entry name" value="Protein kinase-like (PK-like)"/>
    <property type="match status" value="1"/>
</dbReference>
<reference evidence="3 4" key="1">
    <citation type="submission" date="2020-08" db="EMBL/GenBank/DDBJ databases">
        <title>Genomic Encyclopedia of Type Strains, Phase IV (KMG-IV): sequencing the most valuable type-strain genomes for metagenomic binning, comparative biology and taxonomic classification.</title>
        <authorList>
            <person name="Goeker M."/>
        </authorList>
    </citation>
    <scope>NUCLEOTIDE SEQUENCE [LARGE SCALE GENOMIC DNA]</scope>
    <source>
        <strain evidence="3 4">DSM 29007</strain>
    </source>
</reference>
<evidence type="ECO:0000313" key="4">
    <source>
        <dbReference type="Proteomes" id="UP000582837"/>
    </source>
</evidence>
<evidence type="ECO:0000313" key="3">
    <source>
        <dbReference type="EMBL" id="MBB6068612.1"/>
    </source>
</evidence>
<dbReference type="EMBL" id="JACHIA010000001">
    <property type="protein sequence ID" value="MBB6068612.1"/>
    <property type="molecule type" value="Genomic_DNA"/>
</dbReference>
<dbReference type="Proteomes" id="UP000582837">
    <property type="component" value="Unassembled WGS sequence"/>
</dbReference>
<keyword evidence="4" id="KW-1185">Reference proteome</keyword>
<dbReference type="SUPFAM" id="SSF53448">
    <property type="entry name" value="Nucleotide-diphospho-sugar transferases"/>
    <property type="match status" value="1"/>
</dbReference>
<feature type="domain" description="Aminoglycoside phosphotransferase" evidence="2">
    <location>
        <begin position="255"/>
        <end position="448"/>
    </location>
</feature>
<dbReference type="Pfam" id="PF00483">
    <property type="entry name" value="NTP_transferase"/>
    <property type="match status" value="1"/>
</dbReference>
<gene>
    <name evidence="3" type="ORF">HNQ61_000223</name>
</gene>